<evidence type="ECO:0000313" key="3">
    <source>
        <dbReference type="EMBL" id="GAA0873305.1"/>
    </source>
</evidence>
<keyword evidence="1" id="KW-0732">Signal</keyword>
<protein>
    <recommendedName>
        <fullName evidence="2">Secretion system C-terminal sorting domain-containing protein</fullName>
    </recommendedName>
</protein>
<sequence length="280" mass="30103">MDHTLNTIIMKKITSKKLLKYGAMSAAILGASSATGQIVYTDLDPDQDSQTGDAFPFDLNDDGIDDFSLDIFDAAGGPGAVIFPGINGSVNSSNGFIGFTAGNYTYPANLSSGAVIDGNATIVEGNRGDLNFYGCAYSNSQFCDDTIDGFIGLKFVVDGNTHYGWVRLDLTGDASNMIIKDFAFNATPDTAINAGDQGDLSIEDSVFEGFDYFNNNDELTLRASNSLEKVEIFNVLGQKVTSQLLNNQTETIQINSLESGVYFVNAVIEGRNKSFKITKR</sequence>
<dbReference type="NCBIfam" id="TIGR04183">
    <property type="entry name" value="Por_Secre_tail"/>
    <property type="match status" value="1"/>
</dbReference>
<dbReference type="Proteomes" id="UP001500507">
    <property type="component" value="Unassembled WGS sequence"/>
</dbReference>
<proteinExistence type="predicted"/>
<dbReference type="Pfam" id="PF18962">
    <property type="entry name" value="Por_Secre_tail"/>
    <property type="match status" value="1"/>
</dbReference>
<organism evidence="3 4">
    <name type="scientific">Gangjinia marincola</name>
    <dbReference type="NCBI Taxonomy" id="578463"/>
    <lineage>
        <taxon>Bacteria</taxon>
        <taxon>Pseudomonadati</taxon>
        <taxon>Bacteroidota</taxon>
        <taxon>Flavobacteriia</taxon>
        <taxon>Flavobacteriales</taxon>
        <taxon>Flavobacteriaceae</taxon>
        <taxon>Gangjinia</taxon>
    </lineage>
</organism>
<accession>A0ABP3XV61</accession>
<name>A0ABP3XV61_9FLAO</name>
<evidence type="ECO:0000259" key="2">
    <source>
        <dbReference type="Pfam" id="PF18962"/>
    </source>
</evidence>
<dbReference type="InterPro" id="IPR026444">
    <property type="entry name" value="Secre_tail"/>
</dbReference>
<gene>
    <name evidence="3" type="ORF">GCM10009117_24520</name>
</gene>
<reference evidence="4" key="1">
    <citation type="journal article" date="2019" name="Int. J. Syst. Evol. Microbiol.">
        <title>The Global Catalogue of Microorganisms (GCM) 10K type strain sequencing project: providing services to taxonomists for standard genome sequencing and annotation.</title>
        <authorList>
            <consortium name="The Broad Institute Genomics Platform"/>
            <consortium name="The Broad Institute Genome Sequencing Center for Infectious Disease"/>
            <person name="Wu L."/>
            <person name="Ma J."/>
        </authorList>
    </citation>
    <scope>NUCLEOTIDE SEQUENCE [LARGE SCALE GENOMIC DNA]</scope>
    <source>
        <strain evidence="4">JCM 16082</strain>
    </source>
</reference>
<evidence type="ECO:0000313" key="4">
    <source>
        <dbReference type="Proteomes" id="UP001500507"/>
    </source>
</evidence>
<keyword evidence="4" id="KW-1185">Reference proteome</keyword>
<evidence type="ECO:0000256" key="1">
    <source>
        <dbReference type="ARBA" id="ARBA00022729"/>
    </source>
</evidence>
<feature type="domain" description="Secretion system C-terminal sorting" evidence="2">
    <location>
        <begin position="216"/>
        <end position="274"/>
    </location>
</feature>
<dbReference type="EMBL" id="BAAAFG010000016">
    <property type="protein sequence ID" value="GAA0873305.1"/>
    <property type="molecule type" value="Genomic_DNA"/>
</dbReference>
<comment type="caution">
    <text evidence="3">The sequence shown here is derived from an EMBL/GenBank/DDBJ whole genome shotgun (WGS) entry which is preliminary data.</text>
</comment>